<reference evidence="4" key="1">
    <citation type="submission" date="2015-04" db="EMBL/GenBank/DDBJ databases">
        <title>The genome sequence of the plant pathogenic Rhizarian Plasmodiophora brassicae reveals insights in its biotrophic life cycle and the origin of chitin synthesis.</title>
        <authorList>
            <person name="Schwelm A."/>
            <person name="Fogelqvist J."/>
            <person name="Knaust A."/>
            <person name="Julke S."/>
            <person name="Lilja T."/>
            <person name="Dhandapani V."/>
            <person name="Bonilla-Rosso G."/>
            <person name="Karlsson M."/>
            <person name="Shevchenko A."/>
            <person name="Choi S.R."/>
            <person name="Kim H.G."/>
            <person name="Park J.Y."/>
            <person name="Lim Y.P."/>
            <person name="Ludwig-Muller J."/>
            <person name="Dixelius C."/>
        </authorList>
    </citation>
    <scope>NUCLEOTIDE SEQUENCE</scope>
    <source>
        <tissue evidence="4">Potato root galls</tissue>
    </source>
</reference>
<dbReference type="PROSITE" id="PS50297">
    <property type="entry name" value="ANK_REP_REGION"/>
    <property type="match status" value="2"/>
</dbReference>
<organism evidence="4">
    <name type="scientific">Spongospora subterranea</name>
    <dbReference type="NCBI Taxonomy" id="70186"/>
    <lineage>
        <taxon>Eukaryota</taxon>
        <taxon>Sar</taxon>
        <taxon>Rhizaria</taxon>
        <taxon>Endomyxa</taxon>
        <taxon>Phytomyxea</taxon>
        <taxon>Plasmodiophorida</taxon>
        <taxon>Plasmodiophoridae</taxon>
        <taxon>Spongospora</taxon>
    </lineage>
</organism>
<dbReference type="PROSITE" id="PS50088">
    <property type="entry name" value="ANK_REPEAT"/>
    <property type="match status" value="3"/>
</dbReference>
<evidence type="ECO:0000256" key="3">
    <source>
        <dbReference type="PROSITE-ProRule" id="PRU00023"/>
    </source>
</evidence>
<dbReference type="PANTHER" id="PTHR24198">
    <property type="entry name" value="ANKYRIN REPEAT AND PROTEIN KINASE DOMAIN-CONTAINING PROTEIN"/>
    <property type="match status" value="1"/>
</dbReference>
<dbReference type="SMART" id="SM00248">
    <property type="entry name" value="ANK"/>
    <property type="match status" value="4"/>
</dbReference>
<proteinExistence type="predicted"/>
<dbReference type="InterPro" id="IPR002110">
    <property type="entry name" value="Ankyrin_rpt"/>
</dbReference>
<protein>
    <submittedName>
        <fullName evidence="4">Uncharacterized protein</fullName>
    </submittedName>
</protein>
<dbReference type="Gene3D" id="1.25.40.20">
    <property type="entry name" value="Ankyrin repeat-containing domain"/>
    <property type="match status" value="2"/>
</dbReference>
<keyword evidence="2 3" id="KW-0040">ANK repeat</keyword>
<dbReference type="InterPro" id="IPR036770">
    <property type="entry name" value="Ankyrin_rpt-contain_sf"/>
</dbReference>
<accession>A0A0H5R840</accession>
<dbReference type="Pfam" id="PF12796">
    <property type="entry name" value="Ank_2"/>
    <property type="match status" value="1"/>
</dbReference>
<feature type="repeat" description="ANK" evidence="3">
    <location>
        <begin position="95"/>
        <end position="127"/>
    </location>
</feature>
<dbReference type="PANTHER" id="PTHR24198:SF165">
    <property type="entry name" value="ANKYRIN REPEAT-CONTAINING PROTEIN-RELATED"/>
    <property type="match status" value="1"/>
</dbReference>
<dbReference type="AlphaFoldDB" id="A0A0H5R840"/>
<feature type="repeat" description="ANK" evidence="3">
    <location>
        <begin position="165"/>
        <end position="197"/>
    </location>
</feature>
<evidence type="ECO:0000313" key="4">
    <source>
        <dbReference type="EMBL" id="CRZ10278.1"/>
    </source>
</evidence>
<name>A0A0H5R840_9EUKA</name>
<evidence type="ECO:0000256" key="1">
    <source>
        <dbReference type="ARBA" id="ARBA00022737"/>
    </source>
</evidence>
<feature type="non-terminal residue" evidence="4">
    <location>
        <position position="1"/>
    </location>
</feature>
<sequence length="254" mass="27176">SDLTTVRTYIHLVNCRRLTKLEIMENGNTTPEETRHYRSVTGATAVVVAVAIAVACLSPSVPLAHPAITAAVSGQLDTLVELSVNASLAEIRDSFGNSLLHWAAKAGHVHICEYLLNSPGHVEMIKRVNDVGTSPLHWAVYSHNASDVISILISAGISPNIPNHNGESALHWAVDWDRPNAASALLNHGANPNLHDLNGDTPLHRIKFGCMDSASCATILKLALKHGGDPAAVNNFGRIALSHIDWAQEPTLLS</sequence>
<keyword evidence="1" id="KW-0677">Repeat</keyword>
<dbReference type="SUPFAM" id="SSF48403">
    <property type="entry name" value="Ankyrin repeat"/>
    <property type="match status" value="1"/>
</dbReference>
<evidence type="ECO:0000256" key="2">
    <source>
        <dbReference type="ARBA" id="ARBA00023043"/>
    </source>
</evidence>
<dbReference type="Pfam" id="PF00023">
    <property type="entry name" value="Ank"/>
    <property type="match status" value="1"/>
</dbReference>
<dbReference type="EMBL" id="HACM01009836">
    <property type="protein sequence ID" value="CRZ10278.1"/>
    <property type="molecule type" value="Transcribed_RNA"/>
</dbReference>
<feature type="repeat" description="ANK" evidence="3">
    <location>
        <begin position="131"/>
        <end position="164"/>
    </location>
</feature>